<evidence type="ECO:0000313" key="2">
    <source>
        <dbReference type="EMBL" id="KIH47687.1"/>
    </source>
</evidence>
<evidence type="ECO:0000256" key="1">
    <source>
        <dbReference type="ARBA" id="ARBA00023157"/>
    </source>
</evidence>
<dbReference type="Proteomes" id="UP000054047">
    <property type="component" value="Unassembled WGS sequence"/>
</dbReference>
<evidence type="ECO:0000313" key="3">
    <source>
        <dbReference type="Proteomes" id="UP000054047"/>
    </source>
</evidence>
<dbReference type="AlphaFoldDB" id="A0A0C2CCU3"/>
<dbReference type="CDD" id="cd00033">
    <property type="entry name" value="CCP"/>
    <property type="match status" value="1"/>
</dbReference>
<dbReference type="SUPFAM" id="SSF57535">
    <property type="entry name" value="Complement control module/SCR domain"/>
    <property type="match status" value="1"/>
</dbReference>
<protein>
    <submittedName>
        <fullName evidence="2">Uncharacterized protein</fullName>
    </submittedName>
</protein>
<proteinExistence type="predicted"/>
<dbReference type="InterPro" id="IPR000436">
    <property type="entry name" value="Sushi_SCR_CCP_dom"/>
</dbReference>
<name>A0A0C2CCU3_9BILA</name>
<dbReference type="EMBL" id="KN767147">
    <property type="protein sequence ID" value="KIH47687.1"/>
    <property type="molecule type" value="Genomic_DNA"/>
</dbReference>
<organism evidence="2 3">
    <name type="scientific">Ancylostoma duodenale</name>
    <dbReference type="NCBI Taxonomy" id="51022"/>
    <lineage>
        <taxon>Eukaryota</taxon>
        <taxon>Metazoa</taxon>
        <taxon>Ecdysozoa</taxon>
        <taxon>Nematoda</taxon>
        <taxon>Chromadorea</taxon>
        <taxon>Rhabditida</taxon>
        <taxon>Rhabditina</taxon>
        <taxon>Rhabditomorpha</taxon>
        <taxon>Strongyloidea</taxon>
        <taxon>Ancylostomatidae</taxon>
        <taxon>Ancylostomatinae</taxon>
        <taxon>Ancylostoma</taxon>
    </lineage>
</organism>
<dbReference type="Gene3D" id="2.10.70.10">
    <property type="entry name" value="Complement Module, domain 1"/>
    <property type="match status" value="1"/>
</dbReference>
<accession>A0A0C2CCU3</accession>
<reference evidence="2 3" key="1">
    <citation type="submission" date="2013-12" db="EMBL/GenBank/DDBJ databases">
        <title>Draft genome of the parsitic nematode Ancylostoma duodenale.</title>
        <authorList>
            <person name="Mitreva M."/>
        </authorList>
    </citation>
    <scope>NUCLEOTIDE SEQUENCE [LARGE SCALE GENOMIC DNA]</scope>
    <source>
        <strain evidence="2 3">Zhejiang</strain>
    </source>
</reference>
<dbReference type="OrthoDB" id="9991441at2759"/>
<dbReference type="InterPro" id="IPR035976">
    <property type="entry name" value="Sushi/SCR/CCP_sf"/>
</dbReference>
<feature type="non-terminal residue" evidence="2">
    <location>
        <position position="77"/>
    </location>
</feature>
<keyword evidence="3" id="KW-1185">Reference proteome</keyword>
<gene>
    <name evidence="2" type="ORF">ANCDUO_22249</name>
</gene>
<keyword evidence="1" id="KW-1015">Disulfide bond</keyword>
<sequence length="77" mass="8787">MERCTTDLSTPERLAEPLKIYLTYNLKIMVFWPRIRCGPPPEIPYAVHDGSSFSGEYDLEAEVAYSCVPGYHKFSAK</sequence>